<evidence type="ECO:0000259" key="7">
    <source>
        <dbReference type="PROSITE" id="PS51900"/>
    </source>
</evidence>
<dbReference type="InterPro" id="IPR011010">
    <property type="entry name" value="DNA_brk_join_enz"/>
</dbReference>
<name>A0A402C5D7_RHOWR</name>
<keyword evidence="4" id="KW-0233">DNA recombination</keyword>
<comment type="similarity">
    <text evidence="1">Belongs to the 'phage' integrase family.</text>
</comment>
<dbReference type="GO" id="GO:0003677">
    <property type="term" value="F:DNA binding"/>
    <property type="evidence" value="ECO:0007669"/>
    <property type="project" value="UniProtKB-UniRule"/>
</dbReference>
<dbReference type="Proteomes" id="UP000287519">
    <property type="component" value="Unassembled WGS sequence"/>
</dbReference>
<dbReference type="AlphaFoldDB" id="A0A402C5D7"/>
<dbReference type="PROSITE" id="PS51900">
    <property type="entry name" value="CB"/>
    <property type="match status" value="1"/>
</dbReference>
<dbReference type="Pfam" id="PF00589">
    <property type="entry name" value="Phage_integrase"/>
    <property type="match status" value="1"/>
</dbReference>
<dbReference type="Gene3D" id="1.10.443.10">
    <property type="entry name" value="Intergrase catalytic core"/>
    <property type="match status" value="1"/>
</dbReference>
<dbReference type="InterPro" id="IPR010998">
    <property type="entry name" value="Integrase_recombinase_N"/>
</dbReference>
<dbReference type="GO" id="GO:0015074">
    <property type="term" value="P:DNA integration"/>
    <property type="evidence" value="ECO:0007669"/>
    <property type="project" value="UniProtKB-KW"/>
</dbReference>
<dbReference type="CDD" id="cd01189">
    <property type="entry name" value="INT_ICEBs1_C_like"/>
    <property type="match status" value="1"/>
</dbReference>
<keyword evidence="2" id="KW-0229">DNA integration</keyword>
<dbReference type="PROSITE" id="PS51898">
    <property type="entry name" value="TYR_RECOMBINASE"/>
    <property type="match status" value="1"/>
</dbReference>
<feature type="domain" description="Core-binding (CB)" evidence="7">
    <location>
        <begin position="97"/>
        <end position="179"/>
    </location>
</feature>
<organism evidence="8 9">
    <name type="scientific">Rhodococcus wratislaviensis</name>
    <name type="common">Tsukamurella wratislaviensis</name>
    <dbReference type="NCBI Taxonomy" id="44752"/>
    <lineage>
        <taxon>Bacteria</taxon>
        <taxon>Bacillati</taxon>
        <taxon>Actinomycetota</taxon>
        <taxon>Actinomycetes</taxon>
        <taxon>Mycobacteriales</taxon>
        <taxon>Nocardiaceae</taxon>
        <taxon>Rhodococcus</taxon>
    </lineage>
</organism>
<dbReference type="Gene3D" id="1.10.150.130">
    <property type="match status" value="1"/>
</dbReference>
<comment type="caution">
    <text evidence="8">The sequence shown here is derived from an EMBL/GenBank/DDBJ whole genome shotgun (WGS) entry which is preliminary data.</text>
</comment>
<evidence type="ECO:0000313" key="8">
    <source>
        <dbReference type="EMBL" id="GCE38778.1"/>
    </source>
</evidence>
<sequence>MTSNATTRRVRSNVFDRWHTRDALGADDVKCKCRSVDRKPSTRHGVGKRYTARYVPEFGGAPISKGFDTKAAAEQWLSVQMASVVRGDHVAPDRAAITVSTLAETWKAGLTSRTKSTARSYESVLAQHVLPRWSGVRLADIEHGDVVTWIASLTSERDLAPSTVRHVHVVMRMILDLAVRDGRMPRNPCDGVPLPRARRATQRFLTRAELARLVAAADHLAGEREVAQRAGKRVEPVAIEQDDDGQNVIPAGEPSVDGLMMRVLALTGIRFGELAGLRIECVNLDKRRLSIRASVSEVSGKLEWSDTKNHTAREVAFPSSLVEPLRAQIGDRTGGELVFPSRSGEPVRNPAWSKRVFKPAVELAQLAPLTPHDLRDTYASLAVHGGARVKTLQRQLGHASAAMTLDVYAGLFEDELDSVADALDVE</sequence>
<dbReference type="InterPro" id="IPR013762">
    <property type="entry name" value="Integrase-like_cat_sf"/>
</dbReference>
<evidence type="ECO:0000256" key="5">
    <source>
        <dbReference type="PROSITE-ProRule" id="PRU01248"/>
    </source>
</evidence>
<proteinExistence type="inferred from homology"/>
<keyword evidence="3 5" id="KW-0238">DNA-binding</keyword>
<dbReference type="InterPro" id="IPR050808">
    <property type="entry name" value="Phage_Integrase"/>
</dbReference>
<evidence type="ECO:0000256" key="4">
    <source>
        <dbReference type="ARBA" id="ARBA00023172"/>
    </source>
</evidence>
<evidence type="ECO:0000313" key="9">
    <source>
        <dbReference type="Proteomes" id="UP000287519"/>
    </source>
</evidence>
<dbReference type="InterPro" id="IPR044068">
    <property type="entry name" value="CB"/>
</dbReference>
<protein>
    <submittedName>
        <fullName evidence="8">Integrase</fullName>
    </submittedName>
</protein>
<feature type="domain" description="Tyr recombinase" evidence="6">
    <location>
        <begin position="234"/>
        <end position="421"/>
    </location>
</feature>
<dbReference type="InterPro" id="IPR002104">
    <property type="entry name" value="Integrase_catalytic"/>
</dbReference>
<dbReference type="EMBL" id="BHYM01000021">
    <property type="protein sequence ID" value="GCE38778.1"/>
    <property type="molecule type" value="Genomic_DNA"/>
</dbReference>
<keyword evidence="9" id="KW-1185">Reference proteome</keyword>
<dbReference type="SUPFAM" id="SSF56349">
    <property type="entry name" value="DNA breaking-rejoining enzymes"/>
    <property type="match status" value="1"/>
</dbReference>
<evidence type="ECO:0000256" key="3">
    <source>
        <dbReference type="ARBA" id="ARBA00023125"/>
    </source>
</evidence>
<reference evidence="8 9" key="1">
    <citation type="submission" date="2018-11" db="EMBL/GenBank/DDBJ databases">
        <title>Microbial catabolism of amino acid.</title>
        <authorList>
            <person name="Hibi M."/>
            <person name="Ogawa J."/>
        </authorList>
    </citation>
    <scope>NUCLEOTIDE SEQUENCE [LARGE SCALE GENOMIC DNA]</scope>
    <source>
        <strain evidence="8 9">C31-06</strain>
    </source>
</reference>
<dbReference type="PANTHER" id="PTHR30629:SF2">
    <property type="entry name" value="PROPHAGE INTEGRASE INTS-RELATED"/>
    <property type="match status" value="1"/>
</dbReference>
<dbReference type="RefSeq" id="WP_192581803.1">
    <property type="nucleotide sequence ID" value="NZ_BHYM01000021.1"/>
</dbReference>
<dbReference type="GO" id="GO:0006310">
    <property type="term" value="P:DNA recombination"/>
    <property type="evidence" value="ECO:0007669"/>
    <property type="project" value="UniProtKB-KW"/>
</dbReference>
<gene>
    <name evidence="8" type="ORF">Rhow_002302</name>
</gene>
<accession>A0A402C5D7</accession>
<evidence type="ECO:0000256" key="2">
    <source>
        <dbReference type="ARBA" id="ARBA00022908"/>
    </source>
</evidence>
<evidence type="ECO:0000259" key="6">
    <source>
        <dbReference type="PROSITE" id="PS51898"/>
    </source>
</evidence>
<dbReference type="PANTHER" id="PTHR30629">
    <property type="entry name" value="PROPHAGE INTEGRASE"/>
    <property type="match status" value="1"/>
</dbReference>
<evidence type="ECO:0000256" key="1">
    <source>
        <dbReference type="ARBA" id="ARBA00008857"/>
    </source>
</evidence>